<comment type="caution">
    <text evidence="2">The sequence shown here is derived from an EMBL/GenBank/DDBJ whole genome shotgun (WGS) entry which is preliminary data.</text>
</comment>
<reference evidence="2" key="1">
    <citation type="submission" date="2023-06" db="EMBL/GenBank/DDBJ databases">
        <authorList>
            <person name="Delattre M."/>
        </authorList>
    </citation>
    <scope>NUCLEOTIDE SEQUENCE</scope>
    <source>
        <strain evidence="2">AF72</strain>
    </source>
</reference>
<organism evidence="2 3">
    <name type="scientific">Mesorhabditis spiculigera</name>
    <dbReference type="NCBI Taxonomy" id="96644"/>
    <lineage>
        <taxon>Eukaryota</taxon>
        <taxon>Metazoa</taxon>
        <taxon>Ecdysozoa</taxon>
        <taxon>Nematoda</taxon>
        <taxon>Chromadorea</taxon>
        <taxon>Rhabditida</taxon>
        <taxon>Rhabditina</taxon>
        <taxon>Rhabditomorpha</taxon>
        <taxon>Rhabditoidea</taxon>
        <taxon>Rhabditidae</taxon>
        <taxon>Mesorhabditinae</taxon>
        <taxon>Mesorhabditis</taxon>
    </lineage>
</organism>
<evidence type="ECO:0000313" key="3">
    <source>
        <dbReference type="Proteomes" id="UP001177023"/>
    </source>
</evidence>
<dbReference type="EMBL" id="CATQJA010001656">
    <property type="protein sequence ID" value="CAJ0568082.1"/>
    <property type="molecule type" value="Genomic_DNA"/>
</dbReference>
<gene>
    <name evidence="2" type="ORF">MSPICULIGERA_LOCUS6609</name>
</gene>
<dbReference type="GO" id="GO:0004623">
    <property type="term" value="F:phospholipase A2 activity"/>
    <property type="evidence" value="ECO:0007669"/>
    <property type="project" value="InterPro"/>
</dbReference>
<evidence type="ECO:0000256" key="1">
    <source>
        <dbReference type="SAM" id="SignalP"/>
    </source>
</evidence>
<feature type="signal peptide" evidence="1">
    <location>
        <begin position="1"/>
        <end position="31"/>
    </location>
</feature>
<evidence type="ECO:0008006" key="4">
    <source>
        <dbReference type="Google" id="ProtNLM"/>
    </source>
</evidence>
<keyword evidence="1" id="KW-0732">Signal</keyword>
<dbReference type="PANTHER" id="PTHR34228">
    <property type="entry name" value="PROTEIN CBG09474-RELATED"/>
    <property type="match status" value="1"/>
</dbReference>
<dbReference type="GO" id="GO:0050482">
    <property type="term" value="P:arachidonate secretion"/>
    <property type="evidence" value="ECO:0007669"/>
    <property type="project" value="InterPro"/>
</dbReference>
<evidence type="ECO:0000313" key="2">
    <source>
        <dbReference type="EMBL" id="CAJ0568082.1"/>
    </source>
</evidence>
<feature type="non-terminal residue" evidence="2">
    <location>
        <position position="219"/>
    </location>
</feature>
<name>A0AA36CGI5_9BILA</name>
<protein>
    <recommendedName>
        <fullName evidence="4">Phospholipase A2</fullName>
    </recommendedName>
</protein>
<dbReference type="AlphaFoldDB" id="A0AA36CGI5"/>
<dbReference type="InterPro" id="IPR053322">
    <property type="entry name" value="PLA2-like"/>
</dbReference>
<feature type="chain" id="PRO_5041383156" description="Phospholipase A2" evidence="1">
    <location>
        <begin position="32"/>
        <end position="219"/>
    </location>
</feature>
<dbReference type="SUPFAM" id="SSF48619">
    <property type="entry name" value="Phospholipase A2, PLA2"/>
    <property type="match status" value="1"/>
</dbReference>
<accession>A0AA36CGI5</accession>
<dbReference type="GO" id="GO:0006644">
    <property type="term" value="P:phospholipid metabolic process"/>
    <property type="evidence" value="ECO:0007669"/>
    <property type="project" value="InterPro"/>
</dbReference>
<keyword evidence="3" id="KW-1185">Reference proteome</keyword>
<dbReference type="Proteomes" id="UP001177023">
    <property type="component" value="Unassembled WGS sequence"/>
</dbReference>
<proteinExistence type="predicted"/>
<dbReference type="PANTHER" id="PTHR34228:SF5">
    <property type="entry name" value="PHOSPHOLIPASE A(2)-RELATED"/>
    <property type="match status" value="1"/>
</dbReference>
<dbReference type="InterPro" id="IPR036444">
    <property type="entry name" value="PLipase_A2_dom_sf"/>
</dbReference>
<sequence length="219" mass="24483">MRLGQGYSLKPRKSSFTWISLILCLFRLSAARDELPTRDAEKGPYFCGANSASAWGSYFMTLSCDQDSINSCCAVHDSCYATCILPQMECDEHFCNCLKSLPGSTYCRNLVHASHCSMVQFLGHSYICPAKAQPPFNPQKFMQAEMEQLPVIPKIQPLKPFVGPLPFQYNRRSEYMPSPMDQFQPHHVFSINSNLGDPFDLLVGAVGSGFSWLFPTAAN</sequence>